<dbReference type="EMBL" id="CM037159">
    <property type="protein sequence ID" value="KAH7866183.1"/>
    <property type="molecule type" value="Genomic_DNA"/>
</dbReference>
<dbReference type="Proteomes" id="UP000828048">
    <property type="component" value="Chromosome 9"/>
</dbReference>
<protein>
    <submittedName>
        <fullName evidence="1">Uncharacterized protein</fullName>
    </submittedName>
</protein>
<reference evidence="1 2" key="1">
    <citation type="journal article" date="2021" name="Hortic Res">
        <title>High-quality reference genome and annotation aids understanding of berry development for evergreen blueberry (Vaccinium darrowii).</title>
        <authorList>
            <person name="Yu J."/>
            <person name="Hulse-Kemp A.M."/>
            <person name="Babiker E."/>
            <person name="Staton M."/>
        </authorList>
    </citation>
    <scope>NUCLEOTIDE SEQUENCE [LARGE SCALE GENOMIC DNA]</scope>
    <source>
        <strain evidence="2">cv. NJ 8807/NJ 8810</strain>
        <tissue evidence="1">Young leaf</tissue>
    </source>
</reference>
<accession>A0ACB7ZKC3</accession>
<evidence type="ECO:0000313" key="1">
    <source>
        <dbReference type="EMBL" id="KAH7866183.1"/>
    </source>
</evidence>
<name>A0ACB7ZKC3_9ERIC</name>
<proteinExistence type="predicted"/>
<evidence type="ECO:0000313" key="2">
    <source>
        <dbReference type="Proteomes" id="UP000828048"/>
    </source>
</evidence>
<sequence>MSGTQWRECDVVKGMGAGILLPRDRIKRVGTEGIKVIGRDVICDEVKELMGGKQGRRARERAQELEPW</sequence>
<comment type="caution">
    <text evidence="1">The sequence shown here is derived from an EMBL/GenBank/DDBJ whole genome shotgun (WGS) entry which is preliminary data.</text>
</comment>
<organism evidence="1 2">
    <name type="scientific">Vaccinium darrowii</name>
    <dbReference type="NCBI Taxonomy" id="229202"/>
    <lineage>
        <taxon>Eukaryota</taxon>
        <taxon>Viridiplantae</taxon>
        <taxon>Streptophyta</taxon>
        <taxon>Embryophyta</taxon>
        <taxon>Tracheophyta</taxon>
        <taxon>Spermatophyta</taxon>
        <taxon>Magnoliopsida</taxon>
        <taxon>eudicotyledons</taxon>
        <taxon>Gunneridae</taxon>
        <taxon>Pentapetalae</taxon>
        <taxon>asterids</taxon>
        <taxon>Ericales</taxon>
        <taxon>Ericaceae</taxon>
        <taxon>Vaccinioideae</taxon>
        <taxon>Vaccinieae</taxon>
        <taxon>Vaccinium</taxon>
    </lineage>
</organism>
<keyword evidence="2" id="KW-1185">Reference proteome</keyword>
<gene>
    <name evidence="1" type="ORF">Vadar_016789</name>
</gene>